<dbReference type="Gene3D" id="2.180.10.10">
    <property type="entry name" value="RHS repeat-associated core"/>
    <property type="match status" value="1"/>
</dbReference>
<dbReference type="AlphaFoldDB" id="A0A5M6CMB1"/>
<name>A0A5M6CMB1_9FLAO</name>
<organism evidence="1 2">
    <name type="scientific">Paenimyroides baculatum</name>
    <dbReference type="NCBI Taxonomy" id="2608000"/>
    <lineage>
        <taxon>Bacteria</taxon>
        <taxon>Pseudomonadati</taxon>
        <taxon>Bacteroidota</taxon>
        <taxon>Flavobacteriia</taxon>
        <taxon>Flavobacteriales</taxon>
        <taxon>Flavobacteriaceae</taxon>
        <taxon>Paenimyroides</taxon>
    </lineage>
</organism>
<evidence type="ECO:0008006" key="3">
    <source>
        <dbReference type="Google" id="ProtNLM"/>
    </source>
</evidence>
<evidence type="ECO:0000313" key="1">
    <source>
        <dbReference type="EMBL" id="KAA5535570.1"/>
    </source>
</evidence>
<sequence length="275" mass="30846">MYYYGARYYDPRISIFVSVDPSAERYSGWTPYHYVHNNPIIYTDPNGKDAILIIKGNNITVKSNIYIYGSGATKTTASIMRSNIMKKWGTNNGKAWTYTDPQSGKVYNVNFEVSVSVYKGNEKSNPLVIPQSWDPDNMDNFIEVGATLDEVGRSYVSGGDEGVWRGMGRNGKSLADDDAAPHEFAHLLGLDDRYSDEGGAYKGWENNIMGNAIDGNVDQRNIDSIVKDGVNRVNSIVKELKDWRTRGKGKLNDDALEYRSSGRLIYKIDVPRPNK</sequence>
<protein>
    <recommendedName>
        <fullName evidence="3">RHS repeat-associated core domain-containing protein</fullName>
    </recommendedName>
</protein>
<proteinExistence type="predicted"/>
<dbReference type="PANTHER" id="PTHR32305:SF15">
    <property type="entry name" value="PROTEIN RHSA-RELATED"/>
    <property type="match status" value="1"/>
</dbReference>
<accession>A0A5M6CMB1</accession>
<keyword evidence="2" id="KW-1185">Reference proteome</keyword>
<dbReference type="PANTHER" id="PTHR32305">
    <property type="match status" value="1"/>
</dbReference>
<evidence type="ECO:0000313" key="2">
    <source>
        <dbReference type="Proteomes" id="UP000325141"/>
    </source>
</evidence>
<reference evidence="1 2" key="1">
    <citation type="submission" date="2019-09" db="EMBL/GenBank/DDBJ databases">
        <title>Genome sequence and assembly of Flavobacterium sp.</title>
        <authorList>
            <person name="Chhetri G."/>
        </authorList>
    </citation>
    <scope>NUCLEOTIDE SEQUENCE [LARGE SCALE GENOMIC DNA]</scope>
    <source>
        <strain evidence="1 2">SNL9</strain>
    </source>
</reference>
<comment type="caution">
    <text evidence="1">The sequence shown here is derived from an EMBL/GenBank/DDBJ whole genome shotgun (WGS) entry which is preliminary data.</text>
</comment>
<dbReference type="InterPro" id="IPR022385">
    <property type="entry name" value="Rhs_assc_core"/>
</dbReference>
<dbReference type="InterPro" id="IPR050708">
    <property type="entry name" value="T6SS_VgrG/RHS"/>
</dbReference>
<dbReference type="EMBL" id="VWSG01000004">
    <property type="protein sequence ID" value="KAA5535570.1"/>
    <property type="molecule type" value="Genomic_DNA"/>
</dbReference>
<dbReference type="Proteomes" id="UP000325141">
    <property type="component" value="Unassembled WGS sequence"/>
</dbReference>
<dbReference type="NCBIfam" id="TIGR03696">
    <property type="entry name" value="Rhs_assc_core"/>
    <property type="match status" value="1"/>
</dbReference>
<gene>
    <name evidence="1" type="ORF">F0460_07250</name>
</gene>